<protein>
    <submittedName>
        <fullName evidence="1">Uncharacterized protein</fullName>
    </submittedName>
</protein>
<reference evidence="1" key="1">
    <citation type="submission" date="2018-02" db="EMBL/GenBank/DDBJ databases">
        <title>Rhizophora mucronata_Transcriptome.</title>
        <authorList>
            <person name="Meera S.P."/>
            <person name="Sreeshan A."/>
            <person name="Augustine A."/>
        </authorList>
    </citation>
    <scope>NUCLEOTIDE SEQUENCE</scope>
    <source>
        <tissue evidence="1">Leaf</tissue>
    </source>
</reference>
<dbReference type="AlphaFoldDB" id="A0A2P2QVF8"/>
<sequence length="28" mass="3209">MSPHPISGVKCIVPNAQRKVMWVEFLLQ</sequence>
<dbReference type="EMBL" id="GGEC01090515">
    <property type="protein sequence ID" value="MBX70999.1"/>
    <property type="molecule type" value="Transcribed_RNA"/>
</dbReference>
<proteinExistence type="predicted"/>
<evidence type="ECO:0000313" key="1">
    <source>
        <dbReference type="EMBL" id="MBX70999.1"/>
    </source>
</evidence>
<name>A0A2P2QVF8_RHIMU</name>
<organism evidence="1">
    <name type="scientific">Rhizophora mucronata</name>
    <name type="common">Asiatic mangrove</name>
    <dbReference type="NCBI Taxonomy" id="61149"/>
    <lineage>
        <taxon>Eukaryota</taxon>
        <taxon>Viridiplantae</taxon>
        <taxon>Streptophyta</taxon>
        <taxon>Embryophyta</taxon>
        <taxon>Tracheophyta</taxon>
        <taxon>Spermatophyta</taxon>
        <taxon>Magnoliopsida</taxon>
        <taxon>eudicotyledons</taxon>
        <taxon>Gunneridae</taxon>
        <taxon>Pentapetalae</taxon>
        <taxon>rosids</taxon>
        <taxon>fabids</taxon>
        <taxon>Malpighiales</taxon>
        <taxon>Rhizophoraceae</taxon>
        <taxon>Rhizophora</taxon>
    </lineage>
</organism>
<accession>A0A2P2QVF8</accession>